<feature type="domain" description="MacB-like periplasmic core" evidence="8">
    <location>
        <begin position="20"/>
        <end position="237"/>
    </location>
</feature>
<evidence type="ECO:0000259" key="8">
    <source>
        <dbReference type="Pfam" id="PF12704"/>
    </source>
</evidence>
<dbReference type="Pfam" id="PF12704">
    <property type="entry name" value="MacB_PCD"/>
    <property type="match status" value="2"/>
</dbReference>
<feature type="domain" description="ABC3 transporter permease C-terminal" evidence="7">
    <location>
        <begin position="300"/>
        <end position="412"/>
    </location>
</feature>
<gene>
    <name evidence="9" type="ORF">SAMN05216290_3011</name>
</gene>
<feature type="transmembrane region" description="Helical" evidence="6">
    <location>
        <begin position="765"/>
        <end position="784"/>
    </location>
</feature>
<dbReference type="GO" id="GO:0005886">
    <property type="term" value="C:plasma membrane"/>
    <property type="evidence" value="ECO:0007669"/>
    <property type="project" value="UniProtKB-SubCell"/>
</dbReference>
<name>A0A1I0R091_9BACT</name>
<feature type="domain" description="MacB-like periplasmic core" evidence="8">
    <location>
        <begin position="442"/>
        <end position="608"/>
    </location>
</feature>
<dbReference type="GeneID" id="99987693"/>
<keyword evidence="2" id="KW-1003">Cell membrane</keyword>
<sequence length="805" mass="89900">MLKNYLKIAFRSLLKDKFFSFLNVTGLAIGIACCLLIVTYVRYELSFDKHFENQENIYRVVIEGRFNGRDFTGVQNPAPAGPTFLDQIPAVEQKLRFRGTGDWIVEYQEKVFNEGDLVFTDETFFDVFKVNMIEGNPEEALTRKNHLAMSETMAKKYFGDEDPLGKTLKLDNAADWTVAGVYEDIPDNTHFHFDFLLSFITRENEYNGQQWLNQNYETYLVLNPNATTADVETQMNDIAIEHMGAELKMYLDMTFDQFKAAGNNFRYFLQPLADVHLKSAGYGGGFEPGSDITYVYIFSAIAAFILVIACINFMNLSTARSANRAKEVGIRKVLGSVRSQLIGQFISESVLITLISGLIGLGLAMLILPFFNNFASREMVIEPMQTLPALLTGALLVGFLAGLYPAFFLSAFSPVKVLKGNLSMGMKSGGLRKVLVTFQFSISILLIIGTFSILNQLQYIQNKNLGFEKDQVLLIHNSYLLGDNIAVFENKIEANPNVSQTSKTWYLPTSSSRSSTVFFPDAVIDQDKGVVSQNWNVDHDYAEVFGLKMVEGRFFSEDMPTDSMAMVINQTAAKSFGIESLDDAIIGDFNEDGSALDRYKVVGIFEDFHYESLREEIGPMILRLGQSNGYMGIKLNASNYQQVIDEARNSWDEMAPGQPFEYTFLDDRFTNMYTAETQLGDIFLIFAVLAIVIACLGLFGLAAFTAQQKTKEVGIRKVLGASISQLIYIMSREVSVLVLISFVVASAAGWYGVNQWLQGFAYRPPVSVMVFLLAGAGAFVIALLTMSYQSIKVAVANPVKALRNE</sequence>
<feature type="transmembrane region" description="Helical" evidence="6">
    <location>
        <begin position="294"/>
        <end position="316"/>
    </location>
</feature>
<evidence type="ECO:0000256" key="6">
    <source>
        <dbReference type="SAM" id="Phobius"/>
    </source>
</evidence>
<feature type="transmembrane region" description="Helical" evidence="6">
    <location>
        <begin position="21"/>
        <end position="43"/>
    </location>
</feature>
<reference evidence="10" key="1">
    <citation type="submission" date="2016-10" db="EMBL/GenBank/DDBJ databases">
        <authorList>
            <person name="Varghese N."/>
            <person name="Submissions S."/>
        </authorList>
    </citation>
    <scope>NUCLEOTIDE SEQUENCE [LARGE SCALE GENOMIC DNA]</scope>
    <source>
        <strain evidence="10">CGMCC 1.12402</strain>
    </source>
</reference>
<dbReference type="PANTHER" id="PTHR30572:SF18">
    <property type="entry name" value="ABC-TYPE MACROLIDE FAMILY EXPORT SYSTEM PERMEASE COMPONENT 2"/>
    <property type="match status" value="1"/>
</dbReference>
<dbReference type="RefSeq" id="WP_090259386.1">
    <property type="nucleotide sequence ID" value="NZ_FOIR01000002.1"/>
</dbReference>
<dbReference type="EMBL" id="FOIR01000002">
    <property type="protein sequence ID" value="SEW33478.1"/>
    <property type="molecule type" value="Genomic_DNA"/>
</dbReference>
<organism evidence="9 10">
    <name type="scientific">Roseivirga pacifica</name>
    <dbReference type="NCBI Taxonomy" id="1267423"/>
    <lineage>
        <taxon>Bacteria</taxon>
        <taxon>Pseudomonadati</taxon>
        <taxon>Bacteroidota</taxon>
        <taxon>Cytophagia</taxon>
        <taxon>Cytophagales</taxon>
        <taxon>Roseivirgaceae</taxon>
        <taxon>Roseivirga</taxon>
    </lineage>
</organism>
<keyword evidence="10" id="KW-1185">Reference proteome</keyword>
<feature type="domain" description="ABC3 transporter permease C-terminal" evidence="7">
    <location>
        <begin position="685"/>
        <end position="797"/>
    </location>
</feature>
<keyword evidence="3 6" id="KW-0812">Transmembrane</keyword>
<dbReference type="InterPro" id="IPR003838">
    <property type="entry name" value="ABC3_permease_C"/>
</dbReference>
<dbReference type="PROSITE" id="PS51257">
    <property type="entry name" value="PROKAR_LIPOPROTEIN"/>
    <property type="match status" value="1"/>
</dbReference>
<dbReference type="AlphaFoldDB" id="A0A1I0R091"/>
<evidence type="ECO:0000256" key="3">
    <source>
        <dbReference type="ARBA" id="ARBA00022692"/>
    </source>
</evidence>
<protein>
    <submittedName>
        <fullName evidence="9">Putative ABC transport system permease protein</fullName>
    </submittedName>
</protein>
<evidence type="ECO:0000313" key="9">
    <source>
        <dbReference type="EMBL" id="SEW33478.1"/>
    </source>
</evidence>
<evidence type="ECO:0000259" key="7">
    <source>
        <dbReference type="Pfam" id="PF02687"/>
    </source>
</evidence>
<feature type="transmembrane region" description="Helical" evidence="6">
    <location>
        <begin position="350"/>
        <end position="371"/>
    </location>
</feature>
<feature type="transmembrane region" description="Helical" evidence="6">
    <location>
        <begin position="734"/>
        <end position="753"/>
    </location>
</feature>
<dbReference type="Proteomes" id="UP000199437">
    <property type="component" value="Unassembled WGS sequence"/>
</dbReference>
<feature type="transmembrane region" description="Helical" evidence="6">
    <location>
        <begin position="434"/>
        <end position="454"/>
    </location>
</feature>
<feature type="transmembrane region" description="Helical" evidence="6">
    <location>
        <begin position="682"/>
        <end position="706"/>
    </location>
</feature>
<dbReference type="GO" id="GO:0022857">
    <property type="term" value="F:transmembrane transporter activity"/>
    <property type="evidence" value="ECO:0007669"/>
    <property type="project" value="TreeGrafter"/>
</dbReference>
<accession>A0A1I0R091</accession>
<evidence type="ECO:0000256" key="4">
    <source>
        <dbReference type="ARBA" id="ARBA00022989"/>
    </source>
</evidence>
<evidence type="ECO:0000256" key="2">
    <source>
        <dbReference type="ARBA" id="ARBA00022475"/>
    </source>
</evidence>
<dbReference type="InterPro" id="IPR050250">
    <property type="entry name" value="Macrolide_Exporter_MacB"/>
</dbReference>
<dbReference type="STRING" id="1267423.SAMN05216290_3011"/>
<proteinExistence type="predicted"/>
<dbReference type="InterPro" id="IPR025857">
    <property type="entry name" value="MacB_PCD"/>
</dbReference>
<evidence type="ECO:0000256" key="1">
    <source>
        <dbReference type="ARBA" id="ARBA00004651"/>
    </source>
</evidence>
<dbReference type="OrthoDB" id="5933722at2"/>
<evidence type="ECO:0000256" key="5">
    <source>
        <dbReference type="ARBA" id="ARBA00023136"/>
    </source>
</evidence>
<evidence type="ECO:0000313" key="10">
    <source>
        <dbReference type="Proteomes" id="UP000199437"/>
    </source>
</evidence>
<comment type="subcellular location">
    <subcellularLocation>
        <location evidence="1">Cell membrane</location>
        <topology evidence="1">Multi-pass membrane protein</topology>
    </subcellularLocation>
</comment>
<feature type="transmembrane region" description="Helical" evidence="6">
    <location>
        <begin position="391"/>
        <end position="413"/>
    </location>
</feature>
<keyword evidence="5 6" id="KW-0472">Membrane</keyword>
<dbReference type="Pfam" id="PF02687">
    <property type="entry name" value="FtsX"/>
    <property type="match status" value="2"/>
</dbReference>
<dbReference type="PANTHER" id="PTHR30572">
    <property type="entry name" value="MEMBRANE COMPONENT OF TRANSPORTER-RELATED"/>
    <property type="match status" value="1"/>
</dbReference>
<keyword evidence="4 6" id="KW-1133">Transmembrane helix</keyword>